<keyword evidence="4" id="KW-1185">Reference proteome</keyword>
<feature type="chain" id="PRO_5015751162" description="Lipoprotein" evidence="2">
    <location>
        <begin position="27"/>
        <end position="84"/>
    </location>
</feature>
<reference evidence="4" key="1">
    <citation type="submission" date="2018-01" db="EMBL/GenBank/DDBJ databases">
        <authorList>
            <person name="Peeters C."/>
        </authorList>
    </citation>
    <scope>NUCLEOTIDE SEQUENCE [LARGE SCALE GENOMIC DNA]</scope>
</reference>
<keyword evidence="2" id="KW-0732">Signal</keyword>
<name>A0A2U3I0H7_9BURK</name>
<feature type="region of interest" description="Disordered" evidence="1">
    <location>
        <begin position="24"/>
        <end position="84"/>
    </location>
</feature>
<sequence>MRTARLRLLIALTAGATIGVAGAAMAQSGGGNGNGGSGGGNAHGAATAGPTVGGESTSAPGSTRQGSFHSKHKSKPKPATTTTQ</sequence>
<dbReference type="Proteomes" id="UP000238169">
    <property type="component" value="Unassembled WGS sequence"/>
</dbReference>
<feature type="signal peptide" evidence="2">
    <location>
        <begin position="1"/>
        <end position="26"/>
    </location>
</feature>
<protein>
    <recommendedName>
        <fullName evidence="5">Lipoprotein</fullName>
    </recommendedName>
</protein>
<evidence type="ECO:0000256" key="2">
    <source>
        <dbReference type="SAM" id="SignalP"/>
    </source>
</evidence>
<evidence type="ECO:0008006" key="5">
    <source>
        <dbReference type="Google" id="ProtNLM"/>
    </source>
</evidence>
<accession>A0A2U3I0H7</accession>
<feature type="compositionally biased region" description="Polar residues" evidence="1">
    <location>
        <begin position="54"/>
        <end position="68"/>
    </location>
</feature>
<evidence type="ECO:0000313" key="4">
    <source>
        <dbReference type="Proteomes" id="UP000238169"/>
    </source>
</evidence>
<evidence type="ECO:0000313" key="3">
    <source>
        <dbReference type="EMBL" id="SPB13600.1"/>
    </source>
</evidence>
<dbReference type="AlphaFoldDB" id="A0A2U3I0H7"/>
<dbReference type="EMBL" id="OGTP01000002">
    <property type="protein sequence ID" value="SPB13600.1"/>
    <property type="molecule type" value="Genomic_DNA"/>
</dbReference>
<organism evidence="3 4">
    <name type="scientific">Caballeronia novacaledonica</name>
    <dbReference type="NCBI Taxonomy" id="1544861"/>
    <lineage>
        <taxon>Bacteria</taxon>
        <taxon>Pseudomonadati</taxon>
        <taxon>Pseudomonadota</taxon>
        <taxon>Betaproteobacteria</taxon>
        <taxon>Burkholderiales</taxon>
        <taxon>Burkholderiaceae</taxon>
        <taxon>Caballeronia</taxon>
    </lineage>
</organism>
<feature type="compositionally biased region" description="Gly residues" evidence="1">
    <location>
        <begin position="28"/>
        <end position="42"/>
    </location>
</feature>
<proteinExistence type="predicted"/>
<evidence type="ECO:0000256" key="1">
    <source>
        <dbReference type="SAM" id="MobiDB-lite"/>
    </source>
</evidence>
<gene>
    <name evidence="3" type="ORF">NOV72_00864</name>
</gene>